<accession>A0A6M3M2V2</accession>
<dbReference type="AlphaFoldDB" id="A0A6M3M2V2"/>
<dbReference type="EMBL" id="MT141339">
    <property type="protein sequence ID" value="QJA58797.1"/>
    <property type="molecule type" value="Genomic_DNA"/>
</dbReference>
<dbReference type="Gene3D" id="2.10.260.10">
    <property type="match status" value="1"/>
</dbReference>
<proteinExistence type="predicted"/>
<reference evidence="2" key="1">
    <citation type="submission" date="2020-03" db="EMBL/GenBank/DDBJ databases">
        <title>The deep terrestrial virosphere.</title>
        <authorList>
            <person name="Holmfeldt K."/>
            <person name="Nilsson E."/>
            <person name="Simone D."/>
            <person name="Lopez-Fernandez M."/>
            <person name="Wu X."/>
            <person name="de Brujin I."/>
            <person name="Lundin D."/>
            <person name="Andersson A."/>
            <person name="Bertilsson S."/>
            <person name="Dopson M."/>
        </authorList>
    </citation>
    <scope>NUCLEOTIDE SEQUENCE</scope>
    <source>
        <strain evidence="2">MM171B01602</strain>
        <strain evidence="1">MM415B01406</strain>
    </source>
</reference>
<protein>
    <recommendedName>
        <fullName evidence="3">Antitoxin family protein</fullName>
    </recommendedName>
</protein>
<evidence type="ECO:0000313" key="1">
    <source>
        <dbReference type="EMBL" id="QJA58797.1"/>
    </source>
</evidence>
<name>A0A6M3M2V2_9ZZZZ</name>
<organism evidence="2">
    <name type="scientific">viral metagenome</name>
    <dbReference type="NCBI Taxonomy" id="1070528"/>
    <lineage>
        <taxon>unclassified sequences</taxon>
        <taxon>metagenomes</taxon>
        <taxon>organismal metagenomes</taxon>
    </lineage>
</organism>
<evidence type="ECO:0000313" key="2">
    <source>
        <dbReference type="EMBL" id="QJB01977.1"/>
    </source>
</evidence>
<sequence>MVTLETEGKGDVRFPARIGREGKITIPVEIRNLYDLQDGDTVYVTYIRKLKPGEEVE</sequence>
<gene>
    <name evidence="2" type="ORF">MM171B01602_0006</name>
    <name evidence="1" type="ORF">MM415B01406_0019</name>
</gene>
<dbReference type="EMBL" id="MT143749">
    <property type="protein sequence ID" value="QJB01977.1"/>
    <property type="molecule type" value="Genomic_DNA"/>
</dbReference>
<dbReference type="InterPro" id="IPR037914">
    <property type="entry name" value="SpoVT-AbrB_sf"/>
</dbReference>
<dbReference type="SUPFAM" id="SSF89447">
    <property type="entry name" value="AbrB/MazE/MraZ-like"/>
    <property type="match status" value="1"/>
</dbReference>
<evidence type="ECO:0008006" key="3">
    <source>
        <dbReference type="Google" id="ProtNLM"/>
    </source>
</evidence>